<keyword evidence="1" id="KW-0472">Membrane</keyword>
<dbReference type="AlphaFoldDB" id="A0A8S1QYK6"/>
<feature type="transmembrane region" description="Helical" evidence="1">
    <location>
        <begin position="221"/>
        <end position="244"/>
    </location>
</feature>
<reference evidence="2" key="1">
    <citation type="submission" date="2021-01" db="EMBL/GenBank/DDBJ databases">
        <authorList>
            <consortium name="Genoscope - CEA"/>
            <person name="William W."/>
        </authorList>
    </citation>
    <scope>NUCLEOTIDE SEQUENCE</scope>
</reference>
<evidence type="ECO:0000313" key="3">
    <source>
        <dbReference type="Proteomes" id="UP000692954"/>
    </source>
</evidence>
<keyword evidence="3" id="KW-1185">Reference proteome</keyword>
<gene>
    <name evidence="2" type="ORF">PSON_ATCC_30995.1.T1260020</name>
</gene>
<comment type="caution">
    <text evidence="2">The sequence shown here is derived from an EMBL/GenBank/DDBJ whole genome shotgun (WGS) entry which is preliminary data.</text>
</comment>
<proteinExistence type="predicted"/>
<organism evidence="2 3">
    <name type="scientific">Paramecium sonneborni</name>
    <dbReference type="NCBI Taxonomy" id="65129"/>
    <lineage>
        <taxon>Eukaryota</taxon>
        <taxon>Sar</taxon>
        <taxon>Alveolata</taxon>
        <taxon>Ciliophora</taxon>
        <taxon>Intramacronucleata</taxon>
        <taxon>Oligohymenophorea</taxon>
        <taxon>Peniculida</taxon>
        <taxon>Parameciidae</taxon>
        <taxon>Paramecium</taxon>
    </lineage>
</organism>
<sequence>MKINLVDIFLQDEYIYILDHENGVKRVFLEDNKIDNDFYINQTGCQLISIFKDSAILVQQNQQRSIIYEGIINNKSWTLLQSKQISKKIIKNIKHLQHYALLLSNPINNIHRKYMIEQYTDKQILQGDDFYQMDFLGMENLDSNYLIGIFKYGIALYYTMEKPSTIVCSAQIPQINRIKIKLISTQCPNQNQTDLLNYCSSELEYVFEVRGALMNEFQERIFIYLCIGASIIVWLLVVSIIYIIRRYQMKKNQINEMKMKKIKPK</sequence>
<protein>
    <recommendedName>
        <fullName evidence="4">Transmembrane protein</fullName>
    </recommendedName>
</protein>
<evidence type="ECO:0000313" key="2">
    <source>
        <dbReference type="EMBL" id="CAD8120383.1"/>
    </source>
</evidence>
<dbReference type="Proteomes" id="UP000692954">
    <property type="component" value="Unassembled WGS sequence"/>
</dbReference>
<evidence type="ECO:0008006" key="4">
    <source>
        <dbReference type="Google" id="ProtNLM"/>
    </source>
</evidence>
<evidence type="ECO:0000256" key="1">
    <source>
        <dbReference type="SAM" id="Phobius"/>
    </source>
</evidence>
<name>A0A8S1QYK6_9CILI</name>
<dbReference type="OrthoDB" id="309716at2759"/>
<keyword evidence="1" id="KW-1133">Transmembrane helix</keyword>
<keyword evidence="1" id="KW-0812">Transmembrane</keyword>
<accession>A0A8S1QYK6</accession>
<dbReference type="EMBL" id="CAJJDN010000126">
    <property type="protein sequence ID" value="CAD8120383.1"/>
    <property type="molecule type" value="Genomic_DNA"/>
</dbReference>